<gene>
    <name evidence="1" type="ORF">M0811_06199</name>
</gene>
<reference evidence="1" key="1">
    <citation type="submission" date="2022-10" db="EMBL/GenBank/DDBJ databases">
        <title>Novel sulphate-reducing endosymbionts in the free-living metamonad Anaeramoeba.</title>
        <authorList>
            <person name="Jerlstrom-Hultqvist J."/>
            <person name="Cepicka I."/>
            <person name="Gallot-Lavallee L."/>
            <person name="Salas-Leiva D."/>
            <person name="Curtis B.A."/>
            <person name="Zahonova K."/>
            <person name="Pipaliya S."/>
            <person name="Dacks J."/>
            <person name="Roger A.J."/>
        </authorList>
    </citation>
    <scope>NUCLEOTIDE SEQUENCE</scope>
    <source>
        <strain evidence="1">BMAN</strain>
    </source>
</reference>
<name>A0A9Q0RFC8_ANAIG</name>
<dbReference type="Proteomes" id="UP001149090">
    <property type="component" value="Unassembled WGS sequence"/>
</dbReference>
<sequence length="89" mass="10976">MIYRLLKTNSIRIFGWKKINQIIKKKKHFLYVLFQKKMGKEIKMLYEIDFTFSEQKNKFNPIHSLVSATVCFLIRNTHSIRRFREFFKK</sequence>
<dbReference type="AlphaFoldDB" id="A0A9Q0RFC8"/>
<evidence type="ECO:0000313" key="2">
    <source>
        <dbReference type="Proteomes" id="UP001149090"/>
    </source>
</evidence>
<accession>A0A9Q0RFC8</accession>
<proteinExistence type="predicted"/>
<comment type="caution">
    <text evidence="1">The sequence shown here is derived from an EMBL/GenBank/DDBJ whole genome shotgun (WGS) entry which is preliminary data.</text>
</comment>
<organism evidence="1 2">
    <name type="scientific">Anaeramoeba ignava</name>
    <name type="common">Anaerobic marine amoeba</name>
    <dbReference type="NCBI Taxonomy" id="1746090"/>
    <lineage>
        <taxon>Eukaryota</taxon>
        <taxon>Metamonada</taxon>
        <taxon>Anaeramoebidae</taxon>
        <taxon>Anaeramoeba</taxon>
    </lineage>
</organism>
<keyword evidence="2" id="KW-1185">Reference proteome</keyword>
<evidence type="ECO:0000313" key="1">
    <source>
        <dbReference type="EMBL" id="KAJ5076619.1"/>
    </source>
</evidence>
<protein>
    <submittedName>
        <fullName evidence="1">Uncharacterized protein</fullName>
    </submittedName>
</protein>
<dbReference type="EMBL" id="JAPDFW010000060">
    <property type="protein sequence ID" value="KAJ5076619.1"/>
    <property type="molecule type" value="Genomic_DNA"/>
</dbReference>